<dbReference type="InterPro" id="IPR029526">
    <property type="entry name" value="PGBD"/>
</dbReference>
<feature type="domain" description="PiggyBac transposable element-derived protein" evidence="2">
    <location>
        <begin position="94"/>
        <end position="467"/>
    </location>
</feature>
<evidence type="ECO:0000256" key="1">
    <source>
        <dbReference type="SAM" id="MobiDB-lite"/>
    </source>
</evidence>
<feature type="region of interest" description="Disordered" evidence="1">
    <location>
        <begin position="1"/>
        <end position="73"/>
    </location>
</feature>
<name>A0AAN8JKV6_PATCE</name>
<gene>
    <name evidence="3" type="ORF">SNE40_015314</name>
</gene>
<sequence>MTESDYPEEELSSESDNESVVNVRGGNESSDEDEDHIDGAAEDNTPPRKRKRGRKETNPLGEGWSQTFTPVNTDFLGGEMGPKNIPDNINNNSTPIDYLNIFLNEDFWHMLCQQTNLRAQQTKLNKPNAYYAKSYKAVDTKEMKAFLGLRLQMETSVIKPRYEHYWKGSGKNFVASTPGFREVMERDRFLALWSFLHLVDETDPDLDKTDKIYKIRPMLDIILPKFREHYNVGQHLSLDEGMIPLKNRLAIKQYIKLKPVKWGVKSFLLCDSNTGYICNAEIYTGKKRDENFVDILGATGNVVVDLIKGAGVADLRHMIVMDRFYSGVNLFDHLYDKMGTLAVGTIMTNHSCYPKDLKKTKKTLPDRGQSEYMCRNNLSGVVWNDNKPINFLSSYHNPTDMGSEDRKSKDGTVKNIKCPVLVSDYNKYMGGCDKNDQISRLNRTRRHYKWPRRLFVKFMYWTLYNAYVIMNHYSPHKANGKRYRTFNMFLDELCLQLIGDYRTLAVRRESRELDVPTRMQNVGLHYPERPSEATGNNVCVVCSYKFNQFQRTNQPKSKKDCPYKQKKTTFWCAYCRRYLCIREGSSCWNDWHNKVEYWR</sequence>
<evidence type="ECO:0000313" key="4">
    <source>
        <dbReference type="Proteomes" id="UP001347796"/>
    </source>
</evidence>
<evidence type="ECO:0000313" key="3">
    <source>
        <dbReference type="EMBL" id="KAK6177155.1"/>
    </source>
</evidence>
<dbReference type="PANTHER" id="PTHR46599">
    <property type="entry name" value="PIGGYBAC TRANSPOSABLE ELEMENT-DERIVED PROTEIN 4"/>
    <property type="match status" value="1"/>
</dbReference>
<proteinExistence type="predicted"/>
<dbReference type="AlphaFoldDB" id="A0AAN8JKV6"/>
<keyword evidence="4" id="KW-1185">Reference proteome</keyword>
<dbReference type="PANTHER" id="PTHR46599:SF3">
    <property type="entry name" value="PIGGYBAC TRANSPOSABLE ELEMENT-DERIVED PROTEIN 4"/>
    <property type="match status" value="1"/>
</dbReference>
<comment type="caution">
    <text evidence="3">The sequence shown here is derived from an EMBL/GenBank/DDBJ whole genome shotgun (WGS) entry which is preliminary data.</text>
</comment>
<reference evidence="3 4" key="1">
    <citation type="submission" date="2024-01" db="EMBL/GenBank/DDBJ databases">
        <title>The genome of the rayed Mediterranean limpet Patella caerulea (Linnaeus, 1758).</title>
        <authorList>
            <person name="Anh-Thu Weber A."/>
            <person name="Halstead-Nussloch G."/>
        </authorList>
    </citation>
    <scope>NUCLEOTIDE SEQUENCE [LARGE SCALE GENOMIC DNA]</scope>
    <source>
        <strain evidence="3">AATW-2023a</strain>
        <tissue evidence="3">Whole specimen</tissue>
    </source>
</reference>
<evidence type="ECO:0000259" key="2">
    <source>
        <dbReference type="Pfam" id="PF13843"/>
    </source>
</evidence>
<protein>
    <recommendedName>
        <fullName evidence="2">PiggyBac transposable element-derived protein domain-containing protein</fullName>
    </recommendedName>
</protein>
<organism evidence="3 4">
    <name type="scientific">Patella caerulea</name>
    <name type="common">Rayed Mediterranean limpet</name>
    <dbReference type="NCBI Taxonomy" id="87958"/>
    <lineage>
        <taxon>Eukaryota</taxon>
        <taxon>Metazoa</taxon>
        <taxon>Spiralia</taxon>
        <taxon>Lophotrochozoa</taxon>
        <taxon>Mollusca</taxon>
        <taxon>Gastropoda</taxon>
        <taxon>Patellogastropoda</taxon>
        <taxon>Patelloidea</taxon>
        <taxon>Patellidae</taxon>
        <taxon>Patella</taxon>
    </lineage>
</organism>
<dbReference type="EMBL" id="JAZGQO010000010">
    <property type="protein sequence ID" value="KAK6177155.1"/>
    <property type="molecule type" value="Genomic_DNA"/>
</dbReference>
<dbReference type="Pfam" id="PF13843">
    <property type="entry name" value="DDE_Tnp_1_7"/>
    <property type="match status" value="1"/>
</dbReference>
<accession>A0AAN8JKV6</accession>
<feature type="compositionally biased region" description="Acidic residues" evidence="1">
    <location>
        <begin position="1"/>
        <end position="17"/>
    </location>
</feature>
<dbReference type="Proteomes" id="UP001347796">
    <property type="component" value="Unassembled WGS sequence"/>
</dbReference>